<keyword evidence="2" id="KW-1185">Reference proteome</keyword>
<evidence type="ECO:0000313" key="2">
    <source>
        <dbReference type="Proteomes" id="UP000182737"/>
    </source>
</evidence>
<dbReference type="RefSeq" id="WP_143090541.1">
    <property type="nucleotide sequence ID" value="NZ_FORI01000007.1"/>
</dbReference>
<dbReference type="EMBL" id="FORI01000007">
    <property type="protein sequence ID" value="SFI87323.1"/>
    <property type="molecule type" value="Genomic_DNA"/>
</dbReference>
<dbReference type="AlphaFoldDB" id="A0A1I3LRL4"/>
<evidence type="ECO:0000313" key="1">
    <source>
        <dbReference type="EMBL" id="SFI87323.1"/>
    </source>
</evidence>
<name>A0A1I3LRL4_9SPIR</name>
<sequence length="80" mass="9797">MNEFELRKELRVRIQQYKDVVYKEETHKYKTINYSSLKKRLIELNEMQDTLNHYDVNSLPEEIIDCFESILKLQDCTRII</sequence>
<gene>
    <name evidence="1" type="ORF">SAMN04487775_107150</name>
</gene>
<dbReference type="Proteomes" id="UP000182737">
    <property type="component" value="Unassembled WGS sequence"/>
</dbReference>
<reference evidence="2" key="1">
    <citation type="submission" date="2016-10" db="EMBL/GenBank/DDBJ databases">
        <authorList>
            <person name="Varghese N."/>
            <person name="Submissions S."/>
        </authorList>
    </citation>
    <scope>NUCLEOTIDE SEQUENCE [LARGE SCALE GENOMIC DNA]</scope>
    <source>
        <strain evidence="2">XBD1002</strain>
    </source>
</reference>
<proteinExistence type="predicted"/>
<organism evidence="1 2">
    <name type="scientific">Treponema bryantii</name>
    <dbReference type="NCBI Taxonomy" id="163"/>
    <lineage>
        <taxon>Bacteria</taxon>
        <taxon>Pseudomonadati</taxon>
        <taxon>Spirochaetota</taxon>
        <taxon>Spirochaetia</taxon>
        <taxon>Spirochaetales</taxon>
        <taxon>Treponemataceae</taxon>
        <taxon>Treponema</taxon>
    </lineage>
</organism>
<protein>
    <submittedName>
        <fullName evidence="1">Uncharacterized protein</fullName>
    </submittedName>
</protein>
<accession>A0A1I3LRL4</accession>